<keyword evidence="5" id="KW-0560">Oxidoreductase</keyword>
<gene>
    <name evidence="9" type="ORF">ACFOLH_16230</name>
</gene>
<dbReference type="InterPro" id="IPR002655">
    <property type="entry name" value="Acyl-CoA_oxidase_C"/>
</dbReference>
<evidence type="ECO:0000259" key="6">
    <source>
        <dbReference type="Pfam" id="PF01756"/>
    </source>
</evidence>
<dbReference type="InterPro" id="IPR009100">
    <property type="entry name" value="AcylCoA_DH/oxidase_NM_dom_sf"/>
</dbReference>
<dbReference type="EMBL" id="JBHRWW010000013">
    <property type="protein sequence ID" value="MFC3689898.1"/>
    <property type="molecule type" value="Genomic_DNA"/>
</dbReference>
<dbReference type="RefSeq" id="WP_340293510.1">
    <property type="nucleotide sequence ID" value="NZ_JBBEOI010000111.1"/>
</dbReference>
<feature type="domain" description="Acyl-CoA oxidase C-terminal" evidence="6">
    <location>
        <begin position="480"/>
        <end position="612"/>
    </location>
</feature>
<name>A0ABV7WJ79_9MICO</name>
<dbReference type="Gene3D" id="1.20.140.10">
    <property type="entry name" value="Butyryl-CoA Dehydrogenase, subunit A, domain 3"/>
    <property type="match status" value="2"/>
</dbReference>
<dbReference type="InterPro" id="IPR006091">
    <property type="entry name" value="Acyl-CoA_Oxase/DH_mid-dom"/>
</dbReference>
<reference evidence="10" key="1">
    <citation type="journal article" date="2019" name="Int. J. Syst. Evol. Microbiol.">
        <title>The Global Catalogue of Microorganisms (GCM) 10K type strain sequencing project: providing services to taxonomists for standard genome sequencing and annotation.</title>
        <authorList>
            <consortium name="The Broad Institute Genomics Platform"/>
            <consortium name="The Broad Institute Genome Sequencing Center for Infectious Disease"/>
            <person name="Wu L."/>
            <person name="Ma J."/>
        </authorList>
    </citation>
    <scope>NUCLEOTIDE SEQUENCE [LARGE SCALE GENOMIC DNA]</scope>
    <source>
        <strain evidence="10">NCAIM B.02333</strain>
    </source>
</reference>
<dbReference type="InterPro" id="IPR012258">
    <property type="entry name" value="Acyl-CoA_oxidase"/>
</dbReference>
<evidence type="ECO:0000313" key="9">
    <source>
        <dbReference type="EMBL" id="MFC3689898.1"/>
    </source>
</evidence>
<dbReference type="SUPFAM" id="SSF56645">
    <property type="entry name" value="Acyl-CoA dehydrogenase NM domain-like"/>
    <property type="match status" value="1"/>
</dbReference>
<comment type="caution">
    <text evidence="9">The sequence shown here is derived from an EMBL/GenBank/DDBJ whole genome shotgun (WGS) entry which is preliminary data.</text>
</comment>
<keyword evidence="10" id="KW-1185">Reference proteome</keyword>
<comment type="similarity">
    <text evidence="2">Belongs to the acyl-CoA oxidase family.</text>
</comment>
<proteinExistence type="inferred from homology"/>
<accession>A0ABV7WJ79</accession>
<dbReference type="PIRSF" id="PIRSF000168">
    <property type="entry name" value="Acyl-CoA_oxidase"/>
    <property type="match status" value="1"/>
</dbReference>
<keyword evidence="4" id="KW-0274">FAD</keyword>
<evidence type="ECO:0000256" key="2">
    <source>
        <dbReference type="ARBA" id="ARBA00006288"/>
    </source>
</evidence>
<dbReference type="InterPro" id="IPR055060">
    <property type="entry name" value="ACOX_C_alpha1"/>
</dbReference>
<evidence type="ECO:0000313" key="10">
    <source>
        <dbReference type="Proteomes" id="UP001595685"/>
    </source>
</evidence>
<sequence>MSDPATPTGADPLLLRRVLDGRHHVLREEIRLAHAAGWFTPRQHADDEAHRAWVAAAMHEVARTPHQLLGFPAGVGGGDDVGASVAAFEMLALGDLSLTVKAGVQWGLFGGAVQALGTQAHHERYLPSIMDFSLPGCFAMTESGHGSDVQGLRTTAVYDPAAQEFVVHTPDAGATKDYIGGAARDGRLAVVFAQLITGGQEHGVHALLVPVRDASGAPAPGVTIEDCGRKAGLAGVDNGRLRFDHVRVPREALLDRYAQVAPDGTYTSPVASPGRRFFTMIGALVRGRLSISGAALSATKVGLDVAVRHGQDRRQFTDPATGEEVRLLDHPSHRRRLLPAVARAYGWTFVQAGLVDRLQEAHAGRLDEAATRLLETDVAAVKAATTWEAARTLQTAREACGGAGYLTTSRLPELRADTDVFTTFEGDNTVLVQLVAKNLLTGYAAGARGRLGAVRTGVRSLLSRAGDRVRVPLRTDVLDPARQVALLTAREEHVLDGLARRLRAAVAGGATPAAAASAVQDHMQVLGRAHVDRLLVEALDERVRACPAGPTADLLARVRDLAVLSRLEEDMSWFLAHGRLGRSDAKAVTRHVDRLCTELRPDAVALVDAFGIDPSWSRRAAAVDADQELAA</sequence>
<dbReference type="Proteomes" id="UP001595685">
    <property type="component" value="Unassembled WGS sequence"/>
</dbReference>
<keyword evidence="3" id="KW-0285">Flavoprotein</keyword>
<dbReference type="Pfam" id="PF22924">
    <property type="entry name" value="ACOX_C_alpha1"/>
    <property type="match status" value="1"/>
</dbReference>
<dbReference type="SUPFAM" id="SSF47203">
    <property type="entry name" value="Acyl-CoA dehydrogenase C-terminal domain-like"/>
    <property type="match status" value="2"/>
</dbReference>
<feature type="domain" description="Acyl-CoA oxidase C-alpha1" evidence="8">
    <location>
        <begin position="282"/>
        <end position="440"/>
    </location>
</feature>
<dbReference type="InterPro" id="IPR046373">
    <property type="entry name" value="Acyl-CoA_Oxase/DH_mid-dom_sf"/>
</dbReference>
<evidence type="ECO:0000256" key="1">
    <source>
        <dbReference type="ARBA" id="ARBA00001974"/>
    </source>
</evidence>
<evidence type="ECO:0000256" key="5">
    <source>
        <dbReference type="ARBA" id="ARBA00023002"/>
    </source>
</evidence>
<dbReference type="InterPro" id="IPR037069">
    <property type="entry name" value="AcylCoA_DH/ox_N_sf"/>
</dbReference>
<evidence type="ECO:0000256" key="3">
    <source>
        <dbReference type="ARBA" id="ARBA00022630"/>
    </source>
</evidence>
<organism evidence="9 10">
    <name type="scientific">Aquipuribacter hungaricus</name>
    <dbReference type="NCBI Taxonomy" id="545624"/>
    <lineage>
        <taxon>Bacteria</taxon>
        <taxon>Bacillati</taxon>
        <taxon>Actinomycetota</taxon>
        <taxon>Actinomycetes</taxon>
        <taxon>Micrococcales</taxon>
        <taxon>Intrasporangiaceae</taxon>
        <taxon>Aquipuribacter</taxon>
    </lineage>
</organism>
<dbReference type="PANTHER" id="PTHR10909">
    <property type="entry name" value="ELECTRON TRANSPORT OXIDOREDUCTASE"/>
    <property type="match status" value="1"/>
</dbReference>
<feature type="domain" description="Acyl-CoA oxidase/dehydrogenase middle" evidence="7">
    <location>
        <begin position="137"/>
        <end position="246"/>
    </location>
</feature>
<dbReference type="Pfam" id="PF01756">
    <property type="entry name" value="ACOX"/>
    <property type="match status" value="1"/>
</dbReference>
<comment type="cofactor">
    <cofactor evidence="1">
        <name>FAD</name>
        <dbReference type="ChEBI" id="CHEBI:57692"/>
    </cofactor>
</comment>
<dbReference type="Gene3D" id="2.40.110.10">
    <property type="entry name" value="Butyryl-CoA Dehydrogenase, subunit A, domain 2"/>
    <property type="match status" value="1"/>
</dbReference>
<evidence type="ECO:0000256" key="4">
    <source>
        <dbReference type="ARBA" id="ARBA00022827"/>
    </source>
</evidence>
<dbReference type="InterPro" id="IPR036250">
    <property type="entry name" value="AcylCo_DH-like_C"/>
</dbReference>
<dbReference type="Pfam" id="PF02770">
    <property type="entry name" value="Acyl-CoA_dh_M"/>
    <property type="match status" value="1"/>
</dbReference>
<protein>
    <submittedName>
        <fullName evidence="9">Acyl-CoA dehydrogenase</fullName>
    </submittedName>
</protein>
<evidence type="ECO:0000259" key="8">
    <source>
        <dbReference type="Pfam" id="PF22924"/>
    </source>
</evidence>
<evidence type="ECO:0000259" key="7">
    <source>
        <dbReference type="Pfam" id="PF02770"/>
    </source>
</evidence>
<dbReference type="Gene3D" id="1.10.540.10">
    <property type="entry name" value="Acyl-CoA dehydrogenase/oxidase, N-terminal domain"/>
    <property type="match status" value="1"/>
</dbReference>